<dbReference type="SUPFAM" id="SSF50447">
    <property type="entry name" value="Translation proteins"/>
    <property type="match status" value="1"/>
</dbReference>
<dbReference type="EC" id="3.6.5.3" evidence="4"/>
<dbReference type="InterPro" id="IPR031157">
    <property type="entry name" value="G_TR_CS"/>
</dbReference>
<name>A0A8R2D7W4_ACYPI</name>
<dbReference type="InterPro" id="IPR004161">
    <property type="entry name" value="EFTu-like_2"/>
</dbReference>
<evidence type="ECO:0000256" key="7">
    <source>
        <dbReference type="ARBA" id="ARBA00022741"/>
    </source>
</evidence>
<dbReference type="InterPro" id="IPR000795">
    <property type="entry name" value="T_Tr_GTP-bd_dom"/>
</dbReference>
<dbReference type="GO" id="GO:0005739">
    <property type="term" value="C:mitochondrion"/>
    <property type="evidence" value="ECO:0007669"/>
    <property type="project" value="TreeGrafter"/>
</dbReference>
<dbReference type="CDD" id="cd03706">
    <property type="entry name" value="mtEFTU_III"/>
    <property type="match status" value="1"/>
</dbReference>
<dbReference type="GO" id="GO:0070125">
    <property type="term" value="P:mitochondrial translational elongation"/>
    <property type="evidence" value="ECO:0007669"/>
    <property type="project" value="TreeGrafter"/>
</dbReference>
<keyword evidence="7" id="KW-0547">Nucleotide-binding</keyword>
<evidence type="ECO:0000256" key="8">
    <source>
        <dbReference type="ARBA" id="ARBA00022768"/>
    </source>
</evidence>
<dbReference type="Proteomes" id="UP000007819">
    <property type="component" value="Chromosome A2"/>
</dbReference>
<dbReference type="InterPro" id="IPR005225">
    <property type="entry name" value="Small_GTP-bd"/>
</dbReference>
<dbReference type="InterPro" id="IPR009001">
    <property type="entry name" value="Transl_elong_EF1A/Init_IF2_C"/>
</dbReference>
<keyword evidence="11" id="KW-0648">Protein biosynthesis</keyword>
<dbReference type="InterPro" id="IPR009000">
    <property type="entry name" value="Transl_B-barrel_sf"/>
</dbReference>
<keyword evidence="9" id="KW-0378">Hydrolase</keyword>
<dbReference type="EnsemblMetazoa" id="XM_016808078.2">
    <property type="protein sequence ID" value="XP_016663567.1"/>
    <property type="gene ID" value="LOC100160055"/>
</dbReference>
<organism evidence="14 15">
    <name type="scientific">Acyrthosiphon pisum</name>
    <name type="common">Pea aphid</name>
    <dbReference type="NCBI Taxonomy" id="7029"/>
    <lineage>
        <taxon>Eukaryota</taxon>
        <taxon>Metazoa</taxon>
        <taxon>Ecdysozoa</taxon>
        <taxon>Arthropoda</taxon>
        <taxon>Hexapoda</taxon>
        <taxon>Insecta</taxon>
        <taxon>Pterygota</taxon>
        <taxon>Neoptera</taxon>
        <taxon>Paraneoptera</taxon>
        <taxon>Hemiptera</taxon>
        <taxon>Sternorrhyncha</taxon>
        <taxon>Aphidomorpha</taxon>
        <taxon>Aphidoidea</taxon>
        <taxon>Aphididae</taxon>
        <taxon>Macrosiphini</taxon>
        <taxon>Acyrthosiphon</taxon>
    </lineage>
</organism>
<protein>
    <recommendedName>
        <fullName evidence="4">protein-synthesizing GTPase</fullName>
        <ecNumber evidence="4">3.6.5.3</ecNumber>
    </recommendedName>
</protein>
<evidence type="ECO:0000256" key="12">
    <source>
        <dbReference type="ARBA" id="ARBA00023134"/>
    </source>
</evidence>
<evidence type="ECO:0000313" key="15">
    <source>
        <dbReference type="Proteomes" id="UP000007819"/>
    </source>
</evidence>
<dbReference type="GO" id="GO:0003746">
    <property type="term" value="F:translation elongation factor activity"/>
    <property type="evidence" value="ECO:0007669"/>
    <property type="project" value="UniProtKB-KW"/>
</dbReference>
<dbReference type="PRINTS" id="PR00315">
    <property type="entry name" value="ELONGATNFCT"/>
</dbReference>
<dbReference type="Pfam" id="PF00009">
    <property type="entry name" value="GTP_EFTU"/>
    <property type="match status" value="1"/>
</dbReference>
<dbReference type="Pfam" id="PF03143">
    <property type="entry name" value="GTP_EFTU_D3"/>
    <property type="match status" value="1"/>
</dbReference>
<dbReference type="RefSeq" id="XP_016663567.1">
    <property type="nucleotide sequence ID" value="XM_016808078.1"/>
</dbReference>
<dbReference type="PROSITE" id="PS51722">
    <property type="entry name" value="G_TR_2"/>
    <property type="match status" value="1"/>
</dbReference>
<dbReference type="CDD" id="cd01884">
    <property type="entry name" value="EF_Tu"/>
    <property type="match status" value="1"/>
</dbReference>
<evidence type="ECO:0000256" key="4">
    <source>
        <dbReference type="ARBA" id="ARBA00011986"/>
    </source>
</evidence>
<dbReference type="NCBIfam" id="NF000766">
    <property type="entry name" value="PRK00049.1"/>
    <property type="match status" value="1"/>
</dbReference>
<dbReference type="NCBIfam" id="NF009373">
    <property type="entry name" value="PRK12736.1"/>
    <property type="match status" value="1"/>
</dbReference>
<dbReference type="NCBIfam" id="NF009372">
    <property type="entry name" value="PRK12735.1"/>
    <property type="match status" value="1"/>
</dbReference>
<evidence type="ECO:0000256" key="3">
    <source>
        <dbReference type="ARBA" id="ARBA00011245"/>
    </source>
</evidence>
<evidence type="ECO:0000313" key="14">
    <source>
        <dbReference type="EnsemblMetazoa" id="XP_016663567.1"/>
    </source>
</evidence>
<dbReference type="InterPro" id="IPR004160">
    <property type="entry name" value="Transl_elong_EFTu/EF1A_C"/>
</dbReference>
<evidence type="ECO:0000256" key="10">
    <source>
        <dbReference type="ARBA" id="ARBA00022842"/>
    </source>
</evidence>
<dbReference type="Gene3D" id="2.40.30.10">
    <property type="entry name" value="Translation factors"/>
    <property type="match status" value="2"/>
</dbReference>
<keyword evidence="15" id="KW-1185">Reference proteome</keyword>
<dbReference type="FunFam" id="3.40.50.300:FF:000576">
    <property type="entry name" value="Elongation factor Tu"/>
    <property type="match status" value="1"/>
</dbReference>
<dbReference type="SUPFAM" id="SSF52540">
    <property type="entry name" value="P-loop containing nucleoside triphosphate hydrolases"/>
    <property type="match status" value="1"/>
</dbReference>
<evidence type="ECO:0000256" key="11">
    <source>
        <dbReference type="ARBA" id="ARBA00022917"/>
    </source>
</evidence>
<dbReference type="PROSITE" id="PS00301">
    <property type="entry name" value="G_TR_1"/>
    <property type="match status" value="1"/>
</dbReference>
<keyword evidence="5" id="KW-0963">Cytoplasm</keyword>
<dbReference type="Pfam" id="PF03144">
    <property type="entry name" value="GTP_EFTU_D2"/>
    <property type="match status" value="1"/>
</dbReference>
<keyword evidence="6" id="KW-0479">Metal-binding</keyword>
<keyword evidence="8" id="KW-0251">Elongation factor</keyword>
<dbReference type="GO" id="GO:0046872">
    <property type="term" value="F:metal ion binding"/>
    <property type="evidence" value="ECO:0007669"/>
    <property type="project" value="UniProtKB-KW"/>
</dbReference>
<dbReference type="FunFam" id="2.40.30.10:FF:000085">
    <property type="entry name" value="Elongation factor Tu"/>
    <property type="match status" value="1"/>
</dbReference>
<dbReference type="OMA" id="PFDRIDR"/>
<evidence type="ECO:0000256" key="5">
    <source>
        <dbReference type="ARBA" id="ARBA00022490"/>
    </source>
</evidence>
<dbReference type="AlphaFoldDB" id="A0A8R2D7W4"/>
<proteinExistence type="inferred from homology"/>
<dbReference type="Gene3D" id="3.40.50.300">
    <property type="entry name" value="P-loop containing nucleotide triphosphate hydrolases"/>
    <property type="match status" value="1"/>
</dbReference>
<dbReference type="KEGG" id="api:100160055"/>
<dbReference type="GeneID" id="100160055"/>
<dbReference type="PANTHER" id="PTHR43721:SF2">
    <property type="entry name" value="ELONGATION FACTOR TU, MITOCHONDRIAL"/>
    <property type="match status" value="1"/>
</dbReference>
<comment type="subunit">
    <text evidence="3">Monomer.</text>
</comment>
<feature type="domain" description="Tr-type G" evidence="13">
    <location>
        <begin position="39"/>
        <end position="234"/>
    </location>
</feature>
<dbReference type="OrthoDB" id="2067at2759"/>
<dbReference type="InterPro" id="IPR041709">
    <property type="entry name" value="EF-Tu_GTP-bd"/>
</dbReference>
<keyword evidence="12" id="KW-0342">GTP-binding</keyword>
<dbReference type="GO" id="GO:0003924">
    <property type="term" value="F:GTPase activity"/>
    <property type="evidence" value="ECO:0007669"/>
    <property type="project" value="InterPro"/>
</dbReference>
<evidence type="ECO:0000256" key="9">
    <source>
        <dbReference type="ARBA" id="ARBA00022801"/>
    </source>
</evidence>
<comment type="similarity">
    <text evidence="2">Belongs to the TRAFAC class translation factor GTPase superfamily. Classic translation factor GTPase family. EF-Tu/EF-1A subfamily.</text>
</comment>
<evidence type="ECO:0000259" key="13">
    <source>
        <dbReference type="PROSITE" id="PS51722"/>
    </source>
</evidence>
<dbReference type="NCBIfam" id="TIGR00231">
    <property type="entry name" value="small_GTP"/>
    <property type="match status" value="1"/>
</dbReference>
<sequence>MSIKSLCSLNITWSRKIFFYSKIFRVNRTILKSYSTNPKSTCNIGTIGHVDHGKTTLTAAITKVLEKDGLSRFVAYDEIDRAPEEKARGITINIAHVGYETSKRKYAHVDCPGHADFVKNMIIGASQIDCAILVVAATDGSMPQTREHLLLIKQVGVQHVVVFINKCDITENDVIELVELEIRELLTDFGFKGHEVPCIFGSALLALKGDTSELGEQSIRKLMDVIDNNIPTPKRDFTSPFLLPIDNCLLVPGRGAVIIGTLKRGTVCKNDKVELLGFDEKKVTSIGDIQVFNKSVTSAKAGENVGILLRGLKPKFVRKGMILCPINTLTLNNHYKATIYFLSRSEGGRSKPITSNYQQQLFSHTWNIVCRIDLDSAVSMVMPGEHAEVIITLLNKMIMDIGQPFTVRENGRTVATGIISEILSNVNVSKNNLSKVKIES</sequence>
<comment type="subcellular location">
    <subcellularLocation>
        <location evidence="1">Cytoplasm</location>
    </subcellularLocation>
</comment>
<dbReference type="PANTHER" id="PTHR43721">
    <property type="entry name" value="ELONGATION FACTOR TU-RELATED"/>
    <property type="match status" value="1"/>
</dbReference>
<evidence type="ECO:0000256" key="2">
    <source>
        <dbReference type="ARBA" id="ARBA00007249"/>
    </source>
</evidence>
<accession>A0A8R2D7W4</accession>
<evidence type="ECO:0000256" key="6">
    <source>
        <dbReference type="ARBA" id="ARBA00022723"/>
    </source>
</evidence>
<dbReference type="InterPro" id="IPR050055">
    <property type="entry name" value="EF-Tu_GTPase"/>
</dbReference>
<dbReference type="GO" id="GO:0005525">
    <property type="term" value="F:GTP binding"/>
    <property type="evidence" value="ECO:0007669"/>
    <property type="project" value="UniProtKB-KW"/>
</dbReference>
<evidence type="ECO:0000256" key="1">
    <source>
        <dbReference type="ARBA" id="ARBA00004496"/>
    </source>
</evidence>
<keyword evidence="10" id="KW-0460">Magnesium</keyword>
<reference evidence="15" key="1">
    <citation type="submission" date="2010-06" db="EMBL/GenBank/DDBJ databases">
        <authorList>
            <person name="Jiang H."/>
            <person name="Abraham K."/>
            <person name="Ali S."/>
            <person name="Alsbrooks S.L."/>
            <person name="Anim B.N."/>
            <person name="Anosike U.S."/>
            <person name="Attaway T."/>
            <person name="Bandaranaike D.P."/>
            <person name="Battles P.K."/>
            <person name="Bell S.N."/>
            <person name="Bell A.V."/>
            <person name="Beltran B."/>
            <person name="Bickham C."/>
            <person name="Bustamante Y."/>
            <person name="Caleb T."/>
            <person name="Canada A."/>
            <person name="Cardenas V."/>
            <person name="Carter K."/>
            <person name="Chacko J."/>
            <person name="Chandrabose M.N."/>
            <person name="Chavez D."/>
            <person name="Chavez A."/>
            <person name="Chen L."/>
            <person name="Chu H.-S."/>
            <person name="Claassen K.J."/>
            <person name="Cockrell R."/>
            <person name="Collins M."/>
            <person name="Cooper J.A."/>
            <person name="Cree A."/>
            <person name="Curry S.M."/>
            <person name="Da Y."/>
            <person name="Dao M.D."/>
            <person name="Das B."/>
            <person name="Davila M.-L."/>
            <person name="Davy-Carroll L."/>
            <person name="Denson S."/>
            <person name="Dinh H."/>
            <person name="Ebong V.E."/>
            <person name="Edwards J.R."/>
            <person name="Egan A."/>
            <person name="El-Daye J."/>
            <person name="Escobedo L."/>
            <person name="Fernandez S."/>
            <person name="Fernando P.R."/>
            <person name="Flagg N."/>
            <person name="Forbes L.D."/>
            <person name="Fowler R.G."/>
            <person name="Fu Q."/>
            <person name="Gabisi R.A."/>
            <person name="Ganer J."/>
            <person name="Garbino Pronczuk A."/>
            <person name="Garcia R.M."/>
            <person name="Garner T."/>
            <person name="Garrett T.E."/>
            <person name="Gonzalez D.A."/>
            <person name="Hamid H."/>
            <person name="Hawkins E.S."/>
            <person name="Hirani K."/>
            <person name="Hogues M.E."/>
            <person name="Hollins B."/>
            <person name="Hsiao C.-H."/>
            <person name="Jabil R."/>
            <person name="James M.L."/>
            <person name="Jhangiani S.N."/>
            <person name="Johnson B."/>
            <person name="Johnson Q."/>
            <person name="Joshi V."/>
            <person name="Kalu J.B."/>
            <person name="Kam C."/>
            <person name="Kashfia A."/>
            <person name="Keebler J."/>
            <person name="Kisamo H."/>
            <person name="Kovar C.L."/>
            <person name="Lago L.A."/>
            <person name="Lai C.-Y."/>
            <person name="Laidlaw J."/>
            <person name="Lara F."/>
            <person name="Le T.-K."/>
            <person name="Lee S.L."/>
            <person name="Legall F.H."/>
            <person name="Lemon S.J."/>
            <person name="Lewis L.R."/>
            <person name="Li B."/>
            <person name="Liu Y."/>
            <person name="Liu Y.-S."/>
            <person name="Lopez J."/>
            <person name="Lozado R.J."/>
            <person name="Lu J."/>
            <person name="Madu R.C."/>
            <person name="Maheshwari M."/>
            <person name="Maheshwari R."/>
            <person name="Malloy K."/>
            <person name="Martinez E."/>
            <person name="Mathew T."/>
            <person name="Mercado I.C."/>
            <person name="Mercado C."/>
            <person name="Meyer B."/>
            <person name="Montgomery K."/>
            <person name="Morgan M.B."/>
            <person name="Munidasa M."/>
            <person name="Nazareth L.V."/>
            <person name="Nelson J."/>
            <person name="Ng B.M."/>
            <person name="Nguyen N.B."/>
            <person name="Nguyen P.Q."/>
            <person name="Nguyen T."/>
            <person name="Obregon M."/>
            <person name="Okwuonu G.O."/>
            <person name="Onwere C.G."/>
            <person name="Orozco G."/>
            <person name="Parra A."/>
            <person name="Patel S."/>
            <person name="Patil S."/>
            <person name="Perez A."/>
            <person name="Perez Y."/>
            <person name="Pham C."/>
            <person name="Primus E.L."/>
            <person name="Pu L.-L."/>
            <person name="Puazo M."/>
            <person name="Qin X."/>
            <person name="Quiroz J.B."/>
            <person name="Reese J."/>
            <person name="Richards S."/>
            <person name="Rives C.M."/>
            <person name="Robberts R."/>
            <person name="Ruiz S.J."/>
            <person name="Ruiz M.J."/>
            <person name="Santibanez J."/>
            <person name="Schneider B.W."/>
            <person name="Sisson I."/>
            <person name="Smith M."/>
            <person name="Sodergren E."/>
            <person name="Song X.-Z."/>
            <person name="Song B.B."/>
            <person name="Summersgill H."/>
            <person name="Thelus R."/>
            <person name="Thornton R.D."/>
            <person name="Trejos Z.Y."/>
            <person name="Usmani K."/>
            <person name="Vattathil S."/>
            <person name="Villasana D."/>
            <person name="Walker D.L."/>
            <person name="Wang S."/>
            <person name="Wang K."/>
            <person name="White C.S."/>
            <person name="Williams A.C."/>
            <person name="Williamson J."/>
            <person name="Wilson K."/>
            <person name="Woghiren I.O."/>
            <person name="Woodworth J.R."/>
            <person name="Worley K.C."/>
            <person name="Wright R.A."/>
            <person name="Wu W."/>
            <person name="Young L."/>
            <person name="Zhang L."/>
            <person name="Zhang J."/>
            <person name="Zhu Y."/>
            <person name="Muzny D.M."/>
            <person name="Weinstock G."/>
            <person name="Gibbs R.A."/>
        </authorList>
    </citation>
    <scope>NUCLEOTIDE SEQUENCE [LARGE SCALE GENOMIC DNA]</scope>
    <source>
        <strain evidence="15">LSR1</strain>
    </source>
</reference>
<dbReference type="SUPFAM" id="SSF50465">
    <property type="entry name" value="EF-Tu/eEF-1alpha/eIF2-gamma C-terminal domain"/>
    <property type="match status" value="1"/>
</dbReference>
<reference evidence="14" key="2">
    <citation type="submission" date="2022-06" db="UniProtKB">
        <authorList>
            <consortium name="EnsemblMetazoa"/>
        </authorList>
    </citation>
    <scope>IDENTIFICATION</scope>
</reference>
<dbReference type="CTD" id="35681"/>
<dbReference type="InterPro" id="IPR027417">
    <property type="entry name" value="P-loop_NTPase"/>
</dbReference>